<dbReference type="InterPro" id="IPR014995">
    <property type="entry name" value="DUF1844"/>
</dbReference>
<reference evidence="1" key="1">
    <citation type="submission" date="2022-08" db="EMBL/GenBank/DDBJ databases">
        <authorList>
            <person name="Deng Y."/>
            <person name="Han X.-F."/>
            <person name="Zhang Y.-Q."/>
        </authorList>
    </citation>
    <scope>NUCLEOTIDE SEQUENCE</scope>
    <source>
        <strain evidence="1">CPCC 205716</strain>
    </source>
</reference>
<sequence length="116" mass="12090">MSDSSHFDDSSDAIRDIAEVPAVEVITTTAVHLMSAAAVKCGLADDPDLELDLDEARKLITALAGLVTASAPFLGDQHARSLRDGLRSLQLAFREASAVPDAIGEGPGEKYTGPVS</sequence>
<gene>
    <name evidence="1" type="ORF">NVV95_07155</name>
</gene>
<comment type="caution">
    <text evidence="1">The sequence shown here is derived from an EMBL/GenBank/DDBJ whole genome shotgun (WGS) entry which is preliminary data.</text>
</comment>
<accession>A0ABT2GFC2</accession>
<dbReference type="Pfam" id="PF08899">
    <property type="entry name" value="DUF1844"/>
    <property type="match status" value="1"/>
</dbReference>
<keyword evidence="2" id="KW-1185">Reference proteome</keyword>
<proteinExistence type="predicted"/>
<organism evidence="1 2">
    <name type="scientific">Herbiconiux gentiana</name>
    <dbReference type="NCBI Taxonomy" id="2970912"/>
    <lineage>
        <taxon>Bacteria</taxon>
        <taxon>Bacillati</taxon>
        <taxon>Actinomycetota</taxon>
        <taxon>Actinomycetes</taxon>
        <taxon>Micrococcales</taxon>
        <taxon>Microbacteriaceae</taxon>
        <taxon>Herbiconiux</taxon>
    </lineage>
</organism>
<dbReference type="RefSeq" id="WP_194678768.1">
    <property type="nucleotide sequence ID" value="NZ_JANTEZ010000003.1"/>
</dbReference>
<dbReference type="Proteomes" id="UP001165580">
    <property type="component" value="Unassembled WGS sequence"/>
</dbReference>
<protein>
    <submittedName>
        <fullName evidence="1">DUF1844 domain-containing protein</fullName>
    </submittedName>
</protein>
<name>A0ABT2GFC2_9MICO</name>
<evidence type="ECO:0000313" key="2">
    <source>
        <dbReference type="Proteomes" id="UP001165580"/>
    </source>
</evidence>
<evidence type="ECO:0000313" key="1">
    <source>
        <dbReference type="EMBL" id="MCS5714332.1"/>
    </source>
</evidence>
<dbReference type="EMBL" id="JANTEZ010000003">
    <property type="protein sequence ID" value="MCS5714332.1"/>
    <property type="molecule type" value="Genomic_DNA"/>
</dbReference>